<protein>
    <submittedName>
        <fullName evidence="2">Uncharacterized protein</fullName>
    </submittedName>
</protein>
<dbReference type="EMBL" id="CAUJNA010000111">
    <property type="protein sequence ID" value="CAJ1372013.1"/>
    <property type="molecule type" value="Genomic_DNA"/>
</dbReference>
<dbReference type="AlphaFoldDB" id="A0AA36MLK5"/>
<feature type="signal peptide" evidence="1">
    <location>
        <begin position="1"/>
        <end position="16"/>
    </location>
</feature>
<reference evidence="2" key="1">
    <citation type="submission" date="2023-08" db="EMBL/GenBank/DDBJ databases">
        <authorList>
            <person name="Chen Y."/>
            <person name="Shah S."/>
            <person name="Dougan E. K."/>
            <person name="Thang M."/>
            <person name="Chan C."/>
        </authorList>
    </citation>
    <scope>NUCLEOTIDE SEQUENCE</scope>
</reference>
<keyword evidence="1" id="KW-0732">Signal</keyword>
<comment type="caution">
    <text evidence="2">The sequence shown here is derived from an EMBL/GenBank/DDBJ whole genome shotgun (WGS) entry which is preliminary data.</text>
</comment>
<gene>
    <name evidence="2" type="ORF">EVOR1521_LOCUS2172</name>
</gene>
<name>A0AA36MLK5_9DINO</name>
<accession>A0AA36MLK5</accession>
<dbReference type="Proteomes" id="UP001178507">
    <property type="component" value="Unassembled WGS sequence"/>
</dbReference>
<evidence type="ECO:0000256" key="1">
    <source>
        <dbReference type="SAM" id="SignalP"/>
    </source>
</evidence>
<organism evidence="2 3">
    <name type="scientific">Effrenium voratum</name>
    <dbReference type="NCBI Taxonomy" id="2562239"/>
    <lineage>
        <taxon>Eukaryota</taxon>
        <taxon>Sar</taxon>
        <taxon>Alveolata</taxon>
        <taxon>Dinophyceae</taxon>
        <taxon>Suessiales</taxon>
        <taxon>Symbiodiniaceae</taxon>
        <taxon>Effrenium</taxon>
    </lineage>
</organism>
<proteinExistence type="predicted"/>
<keyword evidence="3" id="KW-1185">Reference proteome</keyword>
<feature type="chain" id="PRO_5041265740" evidence="1">
    <location>
        <begin position="17"/>
        <end position="114"/>
    </location>
</feature>
<evidence type="ECO:0000313" key="2">
    <source>
        <dbReference type="EMBL" id="CAJ1372013.1"/>
    </source>
</evidence>
<sequence length="114" mass="11965">MFCIVLSSAGWLPGQCAFVQPAVSGLHMGQWMFAVRGGNHGQVLLRCGRQAALSVCVGKSFAAIAQSAMKPFCAGEPFGSWRGMVLAGQARVCQSKGGAWHYTSGATQSCPEIN</sequence>
<evidence type="ECO:0000313" key="3">
    <source>
        <dbReference type="Proteomes" id="UP001178507"/>
    </source>
</evidence>